<dbReference type="AlphaFoldDB" id="A0A8X7RL68"/>
<evidence type="ECO:0000313" key="2">
    <source>
        <dbReference type="EMBL" id="KAG2288978.1"/>
    </source>
</evidence>
<dbReference type="EMBL" id="JAAMPC010000010">
    <property type="protein sequence ID" value="KAG2288978.1"/>
    <property type="molecule type" value="Genomic_DNA"/>
</dbReference>
<dbReference type="Proteomes" id="UP000886595">
    <property type="component" value="Unassembled WGS sequence"/>
</dbReference>
<evidence type="ECO:0000259" key="1">
    <source>
        <dbReference type="Pfam" id="PF13966"/>
    </source>
</evidence>
<dbReference type="OrthoDB" id="1112448at2759"/>
<protein>
    <recommendedName>
        <fullName evidence="1">Reverse transcriptase zinc-binding domain-containing protein</fullName>
    </recommendedName>
</protein>
<dbReference type="InterPro" id="IPR026960">
    <property type="entry name" value="RVT-Znf"/>
</dbReference>
<proteinExistence type="predicted"/>
<accession>A0A8X7RL68</accession>
<comment type="caution">
    <text evidence="2">The sequence shown here is derived from an EMBL/GenBank/DDBJ whole genome shotgun (WGS) entry which is preliminary data.</text>
</comment>
<gene>
    <name evidence="2" type="ORF">Bca52824_048582</name>
</gene>
<sequence length="218" mass="24333">MWQALSNCVPVCSRLADLHCHSDRTCQRCGHDDETINQMLFECPPATQTWALALHLSLRGGGEFPSSSIYNNFDYLVNRVIKQDVPDESATSDDASWSLAHVVPEKREVDDRTPLPILQASPSLRPCCRFDESWKDDDARYGGGFVLEKEDGITIFGSFASDRVLSPLHAEFNTLLWAMKSSLLLGHVSMAFESDCLQLLTFGRSNISFGSSHNRSEC</sequence>
<organism evidence="2 3">
    <name type="scientific">Brassica carinata</name>
    <name type="common">Ethiopian mustard</name>
    <name type="synonym">Abyssinian cabbage</name>
    <dbReference type="NCBI Taxonomy" id="52824"/>
    <lineage>
        <taxon>Eukaryota</taxon>
        <taxon>Viridiplantae</taxon>
        <taxon>Streptophyta</taxon>
        <taxon>Embryophyta</taxon>
        <taxon>Tracheophyta</taxon>
        <taxon>Spermatophyta</taxon>
        <taxon>Magnoliopsida</taxon>
        <taxon>eudicotyledons</taxon>
        <taxon>Gunneridae</taxon>
        <taxon>Pentapetalae</taxon>
        <taxon>rosids</taxon>
        <taxon>malvids</taxon>
        <taxon>Brassicales</taxon>
        <taxon>Brassicaceae</taxon>
        <taxon>Brassiceae</taxon>
        <taxon>Brassica</taxon>
    </lineage>
</organism>
<reference evidence="2 3" key="1">
    <citation type="submission" date="2020-02" db="EMBL/GenBank/DDBJ databases">
        <authorList>
            <person name="Ma Q."/>
            <person name="Huang Y."/>
            <person name="Song X."/>
            <person name="Pei D."/>
        </authorList>
    </citation>
    <scope>NUCLEOTIDE SEQUENCE [LARGE SCALE GENOMIC DNA]</scope>
    <source>
        <strain evidence="2">Sxm20200214</strain>
        <tissue evidence="2">Leaf</tissue>
    </source>
</reference>
<name>A0A8X7RL68_BRACI</name>
<feature type="domain" description="Reverse transcriptase zinc-binding" evidence="1">
    <location>
        <begin position="1"/>
        <end position="50"/>
    </location>
</feature>
<keyword evidence="3" id="KW-1185">Reference proteome</keyword>
<dbReference type="Pfam" id="PF13966">
    <property type="entry name" value="zf-RVT"/>
    <property type="match status" value="1"/>
</dbReference>
<evidence type="ECO:0000313" key="3">
    <source>
        <dbReference type="Proteomes" id="UP000886595"/>
    </source>
</evidence>